<comment type="caution">
    <text evidence="3">The sequence shown here is derived from an EMBL/GenBank/DDBJ whole genome shotgun (WGS) entry which is preliminary data.</text>
</comment>
<evidence type="ECO:0000256" key="1">
    <source>
        <dbReference type="SAM" id="SignalP"/>
    </source>
</evidence>
<dbReference type="SUPFAM" id="SSF56436">
    <property type="entry name" value="C-type lectin-like"/>
    <property type="match status" value="1"/>
</dbReference>
<dbReference type="InterPro" id="IPR001304">
    <property type="entry name" value="C-type_lectin-like"/>
</dbReference>
<evidence type="ECO:0000313" key="3">
    <source>
        <dbReference type="EMBL" id="KAK7501140.1"/>
    </source>
</evidence>
<feature type="chain" id="PRO_5044870503" description="C-type lectin domain-containing protein" evidence="1">
    <location>
        <begin position="27"/>
        <end position="222"/>
    </location>
</feature>
<evidence type="ECO:0000313" key="4">
    <source>
        <dbReference type="Proteomes" id="UP001519460"/>
    </source>
</evidence>
<evidence type="ECO:0000259" key="2">
    <source>
        <dbReference type="PROSITE" id="PS50041"/>
    </source>
</evidence>
<keyword evidence="4" id="KW-1185">Reference proteome</keyword>
<proteinExistence type="predicted"/>
<dbReference type="PROSITE" id="PS50041">
    <property type="entry name" value="C_TYPE_LECTIN_2"/>
    <property type="match status" value="1"/>
</dbReference>
<feature type="domain" description="C-type lectin" evidence="2">
    <location>
        <begin position="82"/>
        <end position="179"/>
    </location>
</feature>
<organism evidence="3 4">
    <name type="scientific">Batillaria attramentaria</name>
    <dbReference type="NCBI Taxonomy" id="370345"/>
    <lineage>
        <taxon>Eukaryota</taxon>
        <taxon>Metazoa</taxon>
        <taxon>Spiralia</taxon>
        <taxon>Lophotrochozoa</taxon>
        <taxon>Mollusca</taxon>
        <taxon>Gastropoda</taxon>
        <taxon>Caenogastropoda</taxon>
        <taxon>Sorbeoconcha</taxon>
        <taxon>Cerithioidea</taxon>
        <taxon>Batillariidae</taxon>
        <taxon>Batillaria</taxon>
    </lineage>
</organism>
<name>A0ABD0LNL9_9CAEN</name>
<keyword evidence="1" id="KW-0732">Signal</keyword>
<dbReference type="InterPro" id="IPR016187">
    <property type="entry name" value="CTDL_fold"/>
</dbReference>
<protein>
    <recommendedName>
        <fullName evidence="2">C-type lectin domain-containing protein</fullName>
    </recommendedName>
</protein>
<dbReference type="CDD" id="cd00037">
    <property type="entry name" value="CLECT"/>
    <property type="match status" value="1"/>
</dbReference>
<feature type="signal peptide" evidence="1">
    <location>
        <begin position="1"/>
        <end position="26"/>
    </location>
</feature>
<gene>
    <name evidence="3" type="ORF">BaRGS_00007625</name>
</gene>
<dbReference type="Pfam" id="PF00059">
    <property type="entry name" value="Lectin_C"/>
    <property type="match status" value="1"/>
</dbReference>
<feature type="non-terminal residue" evidence="3">
    <location>
        <position position="222"/>
    </location>
</feature>
<dbReference type="Proteomes" id="UP001519460">
    <property type="component" value="Unassembled WGS sequence"/>
</dbReference>
<accession>A0ABD0LNL9</accession>
<dbReference type="EMBL" id="JACVVK020000033">
    <property type="protein sequence ID" value="KAK7501140.1"/>
    <property type="molecule type" value="Genomic_DNA"/>
</dbReference>
<reference evidence="3 4" key="1">
    <citation type="journal article" date="2023" name="Sci. Data">
        <title>Genome assembly of the Korean intertidal mud-creeper Batillaria attramentaria.</title>
        <authorList>
            <person name="Patra A.K."/>
            <person name="Ho P.T."/>
            <person name="Jun S."/>
            <person name="Lee S.J."/>
            <person name="Kim Y."/>
            <person name="Won Y.J."/>
        </authorList>
    </citation>
    <scope>NUCLEOTIDE SEQUENCE [LARGE SCALE GENOMIC DNA]</scope>
    <source>
        <strain evidence="3">Wonlab-2016</strain>
    </source>
</reference>
<sequence>MWSWKAYQALYFLLVVTCVMDDGTLGSSIPGAVLQSSKTGHHNLLLPIRLEVDVIYTCGAFRCPEGKGWSPLADKGESAQVCLWTDGSRKNFFRANNTCITKGARLLTIRSQERQRAVNAFLAETDERVWTGLYGRYWTGTPNEPLLDGDYMNWSSERQFKKKGQTEYCVYLKRLDRTWGIPKTVKECTEKNYRFFCELPAENAHCAAYGSPPHSAYNPTAS</sequence>
<dbReference type="Gene3D" id="3.10.100.10">
    <property type="entry name" value="Mannose-Binding Protein A, subunit A"/>
    <property type="match status" value="1"/>
</dbReference>
<dbReference type="InterPro" id="IPR016186">
    <property type="entry name" value="C-type_lectin-like/link_sf"/>
</dbReference>
<dbReference type="SMART" id="SM00034">
    <property type="entry name" value="CLECT"/>
    <property type="match status" value="1"/>
</dbReference>
<dbReference type="AlphaFoldDB" id="A0ABD0LNL9"/>